<sequence length="91" mass="9891">MKNGHQGIPGYRPSSSDAALPHLESNSPFPEVHCAVERHLLPPLIREEHQAGGGKERCDGGDMSIRWCRLPETSLFTEGKEDTARSGGLAL</sequence>
<evidence type="ECO:0000313" key="2">
    <source>
        <dbReference type="EMBL" id="KAJ8412921.1"/>
    </source>
</evidence>
<feature type="region of interest" description="Disordered" evidence="1">
    <location>
        <begin position="1"/>
        <end position="28"/>
    </location>
</feature>
<dbReference type="AlphaFoldDB" id="A0AAD7T210"/>
<name>A0AAD7T210_9TELE</name>
<gene>
    <name evidence="2" type="ORF">AAFF_G00105030</name>
</gene>
<dbReference type="EMBL" id="JAINUG010000017">
    <property type="protein sequence ID" value="KAJ8412921.1"/>
    <property type="molecule type" value="Genomic_DNA"/>
</dbReference>
<dbReference type="Proteomes" id="UP001221898">
    <property type="component" value="Unassembled WGS sequence"/>
</dbReference>
<keyword evidence="3" id="KW-1185">Reference proteome</keyword>
<proteinExistence type="predicted"/>
<comment type="caution">
    <text evidence="2">The sequence shown here is derived from an EMBL/GenBank/DDBJ whole genome shotgun (WGS) entry which is preliminary data.</text>
</comment>
<reference evidence="2" key="1">
    <citation type="journal article" date="2023" name="Science">
        <title>Genome structures resolve the early diversification of teleost fishes.</title>
        <authorList>
            <person name="Parey E."/>
            <person name="Louis A."/>
            <person name="Montfort J."/>
            <person name="Bouchez O."/>
            <person name="Roques C."/>
            <person name="Iampietro C."/>
            <person name="Lluch J."/>
            <person name="Castinel A."/>
            <person name="Donnadieu C."/>
            <person name="Desvignes T."/>
            <person name="Floi Bucao C."/>
            <person name="Jouanno E."/>
            <person name="Wen M."/>
            <person name="Mejri S."/>
            <person name="Dirks R."/>
            <person name="Jansen H."/>
            <person name="Henkel C."/>
            <person name="Chen W.J."/>
            <person name="Zahm M."/>
            <person name="Cabau C."/>
            <person name="Klopp C."/>
            <person name="Thompson A.W."/>
            <person name="Robinson-Rechavi M."/>
            <person name="Braasch I."/>
            <person name="Lecointre G."/>
            <person name="Bobe J."/>
            <person name="Postlethwait J.H."/>
            <person name="Berthelot C."/>
            <person name="Roest Crollius H."/>
            <person name="Guiguen Y."/>
        </authorList>
    </citation>
    <scope>NUCLEOTIDE SEQUENCE</scope>
    <source>
        <strain evidence="2">NC1722</strain>
    </source>
</reference>
<protein>
    <submittedName>
        <fullName evidence="2">Uncharacterized protein</fullName>
    </submittedName>
</protein>
<evidence type="ECO:0000313" key="3">
    <source>
        <dbReference type="Proteomes" id="UP001221898"/>
    </source>
</evidence>
<evidence type="ECO:0000256" key="1">
    <source>
        <dbReference type="SAM" id="MobiDB-lite"/>
    </source>
</evidence>
<organism evidence="2 3">
    <name type="scientific">Aldrovandia affinis</name>
    <dbReference type="NCBI Taxonomy" id="143900"/>
    <lineage>
        <taxon>Eukaryota</taxon>
        <taxon>Metazoa</taxon>
        <taxon>Chordata</taxon>
        <taxon>Craniata</taxon>
        <taxon>Vertebrata</taxon>
        <taxon>Euteleostomi</taxon>
        <taxon>Actinopterygii</taxon>
        <taxon>Neopterygii</taxon>
        <taxon>Teleostei</taxon>
        <taxon>Notacanthiformes</taxon>
        <taxon>Halosauridae</taxon>
        <taxon>Aldrovandia</taxon>
    </lineage>
</organism>
<accession>A0AAD7T210</accession>